<feature type="signal peptide" evidence="1">
    <location>
        <begin position="1"/>
        <end position="22"/>
    </location>
</feature>
<keyword evidence="3" id="KW-1185">Reference proteome</keyword>
<evidence type="ECO:0000313" key="2">
    <source>
        <dbReference type="EMBL" id="MDY0881847.1"/>
    </source>
</evidence>
<evidence type="ECO:0000313" key="3">
    <source>
        <dbReference type="Proteomes" id="UP001279642"/>
    </source>
</evidence>
<gene>
    <name evidence="2" type="ORF">SMD27_03255</name>
</gene>
<accession>A0ABU5E6D5</accession>
<protein>
    <recommendedName>
        <fullName evidence="4">Lipoprotein</fullName>
    </recommendedName>
</protein>
<proteinExistence type="predicted"/>
<dbReference type="Proteomes" id="UP001279642">
    <property type="component" value="Unassembled WGS sequence"/>
</dbReference>
<dbReference type="EMBL" id="JAXCLW010000001">
    <property type="protein sequence ID" value="MDY0881847.1"/>
    <property type="molecule type" value="Genomic_DNA"/>
</dbReference>
<name>A0ABU5E6D5_9PROT</name>
<keyword evidence="1" id="KW-0732">Signal</keyword>
<comment type="caution">
    <text evidence="2">The sequence shown here is derived from an EMBL/GenBank/DDBJ whole genome shotgun (WGS) entry which is preliminary data.</text>
</comment>
<reference evidence="2 3" key="1">
    <citation type="journal article" date="2016" name="Antonie Van Leeuwenhoek">
        <title>Dongia soli sp. nov., isolated from soil from Dokdo, Korea.</title>
        <authorList>
            <person name="Kim D.U."/>
            <person name="Lee H."/>
            <person name="Kim H."/>
            <person name="Kim S.G."/>
            <person name="Ka J.O."/>
        </authorList>
    </citation>
    <scope>NUCLEOTIDE SEQUENCE [LARGE SCALE GENOMIC DNA]</scope>
    <source>
        <strain evidence="2 3">D78</strain>
    </source>
</reference>
<dbReference type="PROSITE" id="PS51257">
    <property type="entry name" value="PROKAR_LIPOPROTEIN"/>
    <property type="match status" value="1"/>
</dbReference>
<evidence type="ECO:0008006" key="4">
    <source>
        <dbReference type="Google" id="ProtNLM"/>
    </source>
</evidence>
<organism evidence="2 3">
    <name type="scientific">Dongia soli</name>
    <dbReference type="NCBI Taxonomy" id="600628"/>
    <lineage>
        <taxon>Bacteria</taxon>
        <taxon>Pseudomonadati</taxon>
        <taxon>Pseudomonadota</taxon>
        <taxon>Alphaproteobacteria</taxon>
        <taxon>Rhodospirillales</taxon>
        <taxon>Dongiaceae</taxon>
        <taxon>Dongia</taxon>
    </lineage>
</organism>
<dbReference type="RefSeq" id="WP_320506893.1">
    <property type="nucleotide sequence ID" value="NZ_JAXCLW010000001.1"/>
</dbReference>
<evidence type="ECO:0000256" key="1">
    <source>
        <dbReference type="SAM" id="SignalP"/>
    </source>
</evidence>
<feature type="chain" id="PRO_5047495140" description="Lipoprotein" evidence="1">
    <location>
        <begin position="23"/>
        <end position="114"/>
    </location>
</feature>
<sequence>MKAKIAALVGVTALATAGCAGHNDPAPGQKAKIGQTAMTFFQNYYNPDIGSTRPGAFAVSRSGDWAAYSYCEELICTRGTSYGQRAIQLCEKHGEPCYLFAIGRDIRVDYEIVD</sequence>